<name>A0ABV7HU63_9GAMM</name>
<accession>A0ABV7HU63</accession>
<dbReference type="Gene3D" id="2.60.120.260">
    <property type="entry name" value="Galactose-binding domain-like"/>
    <property type="match status" value="2"/>
</dbReference>
<reference evidence="8" key="1">
    <citation type="journal article" date="2019" name="Int. J. Syst. Evol. Microbiol.">
        <title>The Global Catalogue of Microorganisms (GCM) 10K type strain sequencing project: providing services to taxonomists for standard genome sequencing and annotation.</title>
        <authorList>
            <consortium name="The Broad Institute Genomics Platform"/>
            <consortium name="The Broad Institute Genome Sequencing Center for Infectious Disease"/>
            <person name="Wu L."/>
            <person name="Ma J."/>
        </authorList>
    </citation>
    <scope>NUCLEOTIDE SEQUENCE [LARGE SCALE GENOMIC DNA]</scope>
    <source>
        <strain evidence="8">KCTC 52141</strain>
    </source>
</reference>
<dbReference type="PANTHER" id="PTHR31297">
    <property type="entry name" value="GLUCAN ENDO-1,6-BETA-GLUCOSIDASE B"/>
    <property type="match status" value="1"/>
</dbReference>
<organism evidence="7 8">
    <name type="scientific">Gilvimarinus japonicus</name>
    <dbReference type="NCBI Taxonomy" id="1796469"/>
    <lineage>
        <taxon>Bacteria</taxon>
        <taxon>Pseudomonadati</taxon>
        <taxon>Pseudomonadota</taxon>
        <taxon>Gammaproteobacteria</taxon>
        <taxon>Cellvibrionales</taxon>
        <taxon>Cellvibrionaceae</taxon>
        <taxon>Gilvimarinus</taxon>
    </lineage>
</organism>
<dbReference type="InterPro" id="IPR017853">
    <property type="entry name" value="GH"/>
</dbReference>
<dbReference type="CDD" id="cd04080">
    <property type="entry name" value="CBM6_cellulase-like"/>
    <property type="match status" value="1"/>
</dbReference>
<feature type="domain" description="CBM6" evidence="6">
    <location>
        <begin position="738"/>
        <end position="857"/>
    </location>
</feature>
<evidence type="ECO:0000256" key="1">
    <source>
        <dbReference type="ARBA" id="ARBA00022729"/>
    </source>
</evidence>
<keyword evidence="2" id="KW-0378">Hydrolase</keyword>
<dbReference type="Pfam" id="PF03422">
    <property type="entry name" value="CBM_6"/>
    <property type="match status" value="1"/>
</dbReference>
<evidence type="ECO:0000313" key="7">
    <source>
        <dbReference type="EMBL" id="MFC3156189.1"/>
    </source>
</evidence>
<keyword evidence="3" id="KW-0326">Glycosidase</keyword>
<dbReference type="PROSITE" id="PS51175">
    <property type="entry name" value="CBM6"/>
    <property type="match status" value="1"/>
</dbReference>
<protein>
    <submittedName>
        <fullName evidence="7">Carbohydrate-binding protein</fullName>
    </submittedName>
</protein>
<evidence type="ECO:0000256" key="2">
    <source>
        <dbReference type="ARBA" id="ARBA00022801"/>
    </source>
</evidence>
<dbReference type="InterPro" id="IPR008979">
    <property type="entry name" value="Galactose-bd-like_sf"/>
</dbReference>
<dbReference type="Pfam" id="PF00150">
    <property type="entry name" value="Cellulase"/>
    <property type="match status" value="1"/>
</dbReference>
<sequence>MKLPTKIFSHWQPLSLALAASVAIAGCGSSSSDSSTTNSSSSVSSSSSTSSSSSSEQSSSSSVASELSRLHAAGTQWVQADGTPIALKGTNLGNWLLQEFWMMGQSTDAVNDQCTLEGVFDQRFGTAERERLMELFRDNWITERDWDQMAEFGLNVVRVPFMWNLIEDEANPYTLRNDAWEYLDRAISEAESRDMYVILDLHGAVGAQGWEHHSGCAEQNWYWDGGNGQDATYYQDRTAWLWQQIAERYKTSDTVAGYGLLNEPWGTTPETLADNIESLYHKVREIDQEHVIILPGHSQGIDAYGNPADRGMENVAFEMHFYPGIFGWGEIGYQVHRDWLTCGINGTGGVCEWQARLSALNTPFLIGEFQPWTGLGGELGGKIARATYDTYAQHGWAATSWAYKVLSNTGGQGNGTWGMVTNQASLGLLAKADTWACAGWDSTFSTACGTSTPTITAPGEGTQDYYLVIKAGACCDAGRLDVSLDSISLRAHETATELLSNGEFNDNSGWTAWTAGDPVNLEFNQTEYIPSGGNGAALRLTSASVSNGGLYQKVSLTGGQQYQFSGVFKDNGSTDAWAEMYLVPTQPVDGEDITGNALAQLDFNTASMAEIEALFNEFGSLDYDVHTELKHWLTTEQAPELFSLKNPPSNVTLVETDGGNQLSWSASVEPGVEGYRIYRSTVVGSAGELIAQVDNLQYLDSTAPEQTTYYQISSYAGDAESYPSTSVATTTVASALPGTVQAEHFSAMSGVQLETTSDAGGGHNIGYIDTGDWLDYLVTIEAAGTYTIEYRLASAGGSDGFSLLLGDNTLDTVAVPDTGDWQAWQSVNHSITLPAGEHTLRVKALAGSWNFNWLRVSAP</sequence>
<evidence type="ECO:0000259" key="6">
    <source>
        <dbReference type="PROSITE" id="PS51175"/>
    </source>
</evidence>
<keyword evidence="1 5" id="KW-0732">Signal</keyword>
<dbReference type="Gene3D" id="2.60.40.10">
    <property type="entry name" value="Immunoglobulins"/>
    <property type="match status" value="1"/>
</dbReference>
<comment type="caution">
    <text evidence="7">The sequence shown here is derived from an EMBL/GenBank/DDBJ whole genome shotgun (WGS) entry which is preliminary data.</text>
</comment>
<evidence type="ECO:0000256" key="3">
    <source>
        <dbReference type="ARBA" id="ARBA00023295"/>
    </source>
</evidence>
<gene>
    <name evidence="7" type="ORF">ACFOEB_13345</name>
</gene>
<feature type="region of interest" description="Disordered" evidence="4">
    <location>
        <begin position="30"/>
        <end position="59"/>
    </location>
</feature>
<dbReference type="InterPro" id="IPR001547">
    <property type="entry name" value="Glyco_hydro_5"/>
</dbReference>
<feature type="chain" id="PRO_5047459963" evidence="5">
    <location>
        <begin position="26"/>
        <end position="859"/>
    </location>
</feature>
<dbReference type="PANTHER" id="PTHR31297:SF13">
    <property type="entry name" value="PUTATIVE-RELATED"/>
    <property type="match status" value="1"/>
</dbReference>
<dbReference type="Gene3D" id="3.20.20.80">
    <property type="entry name" value="Glycosidases"/>
    <property type="match status" value="1"/>
</dbReference>
<dbReference type="RefSeq" id="WP_382417329.1">
    <property type="nucleotide sequence ID" value="NZ_AP031500.1"/>
</dbReference>
<evidence type="ECO:0000313" key="8">
    <source>
        <dbReference type="Proteomes" id="UP001595548"/>
    </source>
</evidence>
<dbReference type="Proteomes" id="UP001595548">
    <property type="component" value="Unassembled WGS sequence"/>
</dbReference>
<dbReference type="SUPFAM" id="SSF51445">
    <property type="entry name" value="(Trans)glycosidases"/>
    <property type="match status" value="1"/>
</dbReference>
<dbReference type="InterPro" id="IPR050386">
    <property type="entry name" value="Glycosyl_hydrolase_5"/>
</dbReference>
<evidence type="ECO:0000256" key="5">
    <source>
        <dbReference type="SAM" id="SignalP"/>
    </source>
</evidence>
<dbReference type="InterPro" id="IPR013783">
    <property type="entry name" value="Ig-like_fold"/>
</dbReference>
<dbReference type="PROSITE" id="PS51257">
    <property type="entry name" value="PROKAR_LIPOPROTEIN"/>
    <property type="match status" value="1"/>
</dbReference>
<dbReference type="EMBL" id="JBHRTL010000028">
    <property type="protein sequence ID" value="MFC3156189.1"/>
    <property type="molecule type" value="Genomic_DNA"/>
</dbReference>
<evidence type="ECO:0000256" key="4">
    <source>
        <dbReference type="SAM" id="MobiDB-lite"/>
    </source>
</evidence>
<dbReference type="SUPFAM" id="SSF49785">
    <property type="entry name" value="Galactose-binding domain-like"/>
    <property type="match status" value="1"/>
</dbReference>
<proteinExistence type="predicted"/>
<keyword evidence="8" id="KW-1185">Reference proteome</keyword>
<dbReference type="InterPro" id="IPR005084">
    <property type="entry name" value="CBM6"/>
</dbReference>
<dbReference type="SMART" id="SM00606">
    <property type="entry name" value="CBD_IV"/>
    <property type="match status" value="1"/>
</dbReference>
<dbReference type="InterPro" id="IPR006584">
    <property type="entry name" value="Cellulose-bd_IV"/>
</dbReference>
<feature type="signal peptide" evidence="5">
    <location>
        <begin position="1"/>
        <end position="25"/>
    </location>
</feature>